<accession>A0ABW3UDM8</accession>
<proteinExistence type="predicted"/>
<gene>
    <name evidence="2" type="ORF">ACFQ2X_15355</name>
</gene>
<evidence type="ECO:0000313" key="3">
    <source>
        <dbReference type="Proteomes" id="UP001597264"/>
    </source>
</evidence>
<evidence type="ECO:0000259" key="1">
    <source>
        <dbReference type="Pfam" id="PF14341"/>
    </source>
</evidence>
<organism evidence="2 3">
    <name type="scientific">Microbulbifer celer</name>
    <dbReference type="NCBI Taxonomy" id="435905"/>
    <lineage>
        <taxon>Bacteria</taxon>
        <taxon>Pseudomonadati</taxon>
        <taxon>Pseudomonadota</taxon>
        <taxon>Gammaproteobacteria</taxon>
        <taxon>Cellvibrionales</taxon>
        <taxon>Microbulbiferaceae</taxon>
        <taxon>Microbulbifer</taxon>
    </lineage>
</organism>
<keyword evidence="3" id="KW-1185">Reference proteome</keyword>
<protein>
    <submittedName>
        <fullName evidence="2">PilX N-terminal domain-containing pilus assembly protein</fullName>
    </submittedName>
</protein>
<sequence length="178" mass="18844">MKKLSSQQGAVLIVSLIILLALTMIGVSGARSVMMGERMTFASRDAKVALEVAESVARQGEAHIDALTDINGFGTTGWRRAAGEGPNDLFDSATWTDANSQEVEVGMTGPNGSTKLKGRMYIELAGLASDDSDAANVDMSAGKPKQEFPDIQVFRIVSRGVGVGGTERIIITHYGRAL</sequence>
<dbReference type="Pfam" id="PF14341">
    <property type="entry name" value="PilX_N"/>
    <property type="match status" value="1"/>
</dbReference>
<dbReference type="RefSeq" id="WP_230435587.1">
    <property type="nucleotide sequence ID" value="NZ_CP087715.1"/>
</dbReference>
<feature type="domain" description="Type 4 fimbrial biogenesis protein PilX N-terminal" evidence="1">
    <location>
        <begin position="8"/>
        <end position="55"/>
    </location>
</feature>
<dbReference type="Proteomes" id="UP001597264">
    <property type="component" value="Unassembled WGS sequence"/>
</dbReference>
<comment type="caution">
    <text evidence="2">The sequence shown here is derived from an EMBL/GenBank/DDBJ whole genome shotgun (WGS) entry which is preliminary data.</text>
</comment>
<evidence type="ECO:0000313" key="2">
    <source>
        <dbReference type="EMBL" id="MFD1217981.1"/>
    </source>
</evidence>
<reference evidence="3" key="1">
    <citation type="journal article" date="2019" name="Int. J. Syst. Evol. Microbiol.">
        <title>The Global Catalogue of Microorganisms (GCM) 10K type strain sequencing project: providing services to taxonomists for standard genome sequencing and annotation.</title>
        <authorList>
            <consortium name="The Broad Institute Genomics Platform"/>
            <consortium name="The Broad Institute Genome Sequencing Center for Infectious Disease"/>
            <person name="Wu L."/>
            <person name="Ma J."/>
        </authorList>
    </citation>
    <scope>NUCLEOTIDE SEQUENCE [LARGE SCALE GENOMIC DNA]</scope>
    <source>
        <strain evidence="3">CCUG 54356</strain>
    </source>
</reference>
<name>A0ABW3UDM8_9GAMM</name>
<dbReference type="EMBL" id="JBHTLR010000022">
    <property type="protein sequence ID" value="MFD1217981.1"/>
    <property type="molecule type" value="Genomic_DNA"/>
</dbReference>
<dbReference type="InterPro" id="IPR025746">
    <property type="entry name" value="PilX_N_dom"/>
</dbReference>